<keyword evidence="1" id="KW-0732">Signal</keyword>
<evidence type="ECO:0000313" key="3">
    <source>
        <dbReference type="Proteomes" id="UP000324897"/>
    </source>
</evidence>
<reference evidence="2 3" key="1">
    <citation type="journal article" date="2019" name="Sci. Rep.">
        <title>A high-quality genome of Eragrostis curvula grass provides insights into Poaceae evolution and supports new strategies to enhance forage quality.</title>
        <authorList>
            <person name="Carballo J."/>
            <person name="Santos B.A.C.M."/>
            <person name="Zappacosta D."/>
            <person name="Garbus I."/>
            <person name="Selva J.P."/>
            <person name="Gallo C.A."/>
            <person name="Diaz A."/>
            <person name="Albertini E."/>
            <person name="Caccamo M."/>
            <person name="Echenique V."/>
        </authorList>
    </citation>
    <scope>NUCLEOTIDE SEQUENCE [LARGE SCALE GENOMIC DNA]</scope>
    <source>
        <strain evidence="3">cv. Victoria</strain>
        <tissue evidence="2">Leaf</tissue>
    </source>
</reference>
<sequence>VKDSRSRGGRAPCAAGELLLLHLSVELLLSLAAVLQHEGSSIRLDAVLLYHTMIKVRMENTDEEIEETEDVRISIWERRKRLPKEEDDADLVLLRTAGILGRSTLVVQESGFGFTRGSWGRGDD</sequence>
<protein>
    <submittedName>
        <fullName evidence="2">Uncharacterized protein</fullName>
    </submittedName>
</protein>
<gene>
    <name evidence="2" type="ORF">EJB05_27900</name>
</gene>
<feature type="non-terminal residue" evidence="2">
    <location>
        <position position="1"/>
    </location>
</feature>
<name>A0A5J9UPL0_9POAL</name>
<dbReference type="EMBL" id="RWGY01000013">
    <property type="protein sequence ID" value="TVU25405.1"/>
    <property type="molecule type" value="Genomic_DNA"/>
</dbReference>
<proteinExistence type="predicted"/>
<keyword evidence="3" id="KW-1185">Reference proteome</keyword>
<feature type="chain" id="PRO_5023898762" evidence="1">
    <location>
        <begin position="33"/>
        <end position="124"/>
    </location>
</feature>
<organism evidence="2 3">
    <name type="scientific">Eragrostis curvula</name>
    <name type="common">weeping love grass</name>
    <dbReference type="NCBI Taxonomy" id="38414"/>
    <lineage>
        <taxon>Eukaryota</taxon>
        <taxon>Viridiplantae</taxon>
        <taxon>Streptophyta</taxon>
        <taxon>Embryophyta</taxon>
        <taxon>Tracheophyta</taxon>
        <taxon>Spermatophyta</taxon>
        <taxon>Magnoliopsida</taxon>
        <taxon>Liliopsida</taxon>
        <taxon>Poales</taxon>
        <taxon>Poaceae</taxon>
        <taxon>PACMAD clade</taxon>
        <taxon>Chloridoideae</taxon>
        <taxon>Eragrostideae</taxon>
        <taxon>Eragrostidinae</taxon>
        <taxon>Eragrostis</taxon>
    </lineage>
</organism>
<dbReference type="AlphaFoldDB" id="A0A5J9UPL0"/>
<accession>A0A5J9UPL0</accession>
<feature type="signal peptide" evidence="1">
    <location>
        <begin position="1"/>
        <end position="32"/>
    </location>
</feature>
<dbReference type="Proteomes" id="UP000324897">
    <property type="component" value="Chromosome 2"/>
</dbReference>
<comment type="caution">
    <text evidence="2">The sequence shown here is derived from an EMBL/GenBank/DDBJ whole genome shotgun (WGS) entry which is preliminary data.</text>
</comment>
<evidence type="ECO:0000256" key="1">
    <source>
        <dbReference type="SAM" id="SignalP"/>
    </source>
</evidence>
<evidence type="ECO:0000313" key="2">
    <source>
        <dbReference type="EMBL" id="TVU25405.1"/>
    </source>
</evidence>
<dbReference type="Gramene" id="TVU25405">
    <property type="protein sequence ID" value="TVU25405"/>
    <property type="gene ID" value="EJB05_27900"/>
</dbReference>